<keyword evidence="10" id="KW-1185">Reference proteome</keyword>
<dbReference type="GeneID" id="64856724"/>
<comment type="similarity">
    <text evidence="2 6">Belongs to the DXO/Dom3Z family.</text>
</comment>
<dbReference type="GO" id="GO:0005829">
    <property type="term" value="C:cytosol"/>
    <property type="evidence" value="ECO:0007669"/>
    <property type="project" value="TreeGrafter"/>
</dbReference>
<comment type="cofactor">
    <cofactor evidence="1 6">
        <name>a divalent metal cation</name>
        <dbReference type="ChEBI" id="CHEBI:60240"/>
    </cofactor>
</comment>
<dbReference type="GO" id="GO:0003723">
    <property type="term" value="F:RNA binding"/>
    <property type="evidence" value="ECO:0007669"/>
    <property type="project" value="UniProtKB-KW"/>
</dbReference>
<keyword evidence="6" id="KW-0378">Hydrolase</keyword>
<comment type="catalytic activity">
    <reaction evidence="5">
        <text>a 5'-end NAD(+)-phospho-ribonucleoside in mRNA + H2O = a 5'-end phospho-ribonucleoside in mRNA + NAD(+) + H(+)</text>
        <dbReference type="Rhea" id="RHEA:60880"/>
        <dbReference type="Rhea" id="RHEA-COMP:15692"/>
        <dbReference type="Rhea" id="RHEA-COMP:15698"/>
        <dbReference type="ChEBI" id="CHEBI:15377"/>
        <dbReference type="ChEBI" id="CHEBI:15378"/>
        <dbReference type="ChEBI" id="CHEBI:57540"/>
        <dbReference type="ChEBI" id="CHEBI:138282"/>
        <dbReference type="ChEBI" id="CHEBI:144029"/>
    </reaction>
    <physiologicalReaction direction="left-to-right" evidence="5">
        <dbReference type="Rhea" id="RHEA:60881"/>
    </physiologicalReaction>
</comment>
<keyword evidence="6" id="KW-0547">Nucleotide-binding</keyword>
<dbReference type="PANTHER" id="PTHR12395:SF25">
    <property type="entry name" value="DECAPPING AND EXORIBONUCLEASE PROTEIN 1"/>
    <property type="match status" value="1"/>
</dbReference>
<evidence type="ECO:0000256" key="4">
    <source>
        <dbReference type="ARBA" id="ARBA00044676"/>
    </source>
</evidence>
<keyword evidence="6" id="KW-0694">RNA-binding</keyword>
<dbReference type="Proteomes" id="UP000644660">
    <property type="component" value="Unassembled WGS sequence"/>
</dbReference>
<evidence type="ECO:0000256" key="3">
    <source>
        <dbReference type="ARBA" id="ARBA00022722"/>
    </source>
</evidence>
<dbReference type="GO" id="GO:0005634">
    <property type="term" value="C:nucleus"/>
    <property type="evidence" value="ECO:0007669"/>
    <property type="project" value="UniProtKB-SubCell"/>
</dbReference>
<accession>A0A8H2VEQ1</accession>
<comment type="subcellular location">
    <subcellularLocation>
        <location evidence="6">Nucleus</location>
    </subcellularLocation>
</comment>
<dbReference type="GO" id="GO:0000166">
    <property type="term" value="F:nucleotide binding"/>
    <property type="evidence" value="ECO:0007669"/>
    <property type="project" value="UniProtKB-KW"/>
</dbReference>
<dbReference type="Pfam" id="PF08652">
    <property type="entry name" value="RAI1"/>
    <property type="match status" value="1"/>
</dbReference>
<gene>
    <name evidence="9" type="ORF">KABA2_03S04576</name>
</gene>
<evidence type="ECO:0000256" key="2">
    <source>
        <dbReference type="ARBA" id="ARBA00006562"/>
    </source>
</evidence>
<evidence type="ECO:0000256" key="7">
    <source>
        <dbReference type="SAM" id="MobiDB-lite"/>
    </source>
</evidence>
<dbReference type="AlphaFoldDB" id="A0A8H2VEQ1"/>
<dbReference type="GO" id="GO:0004518">
    <property type="term" value="F:nuclease activity"/>
    <property type="evidence" value="ECO:0007669"/>
    <property type="project" value="UniProtKB-KW"/>
</dbReference>
<evidence type="ECO:0000313" key="10">
    <source>
        <dbReference type="Proteomes" id="UP000644660"/>
    </source>
</evidence>
<comment type="function">
    <text evidence="6">Decapping enzyme for NAD-capped RNAs: specifically hydrolyzes the nicotinamide adenine dinucleotide (NAD) cap from a subset of RNAs by removing the entire NAD moiety from the 5'-end of an NAD-capped RNA.</text>
</comment>
<feature type="region of interest" description="Disordered" evidence="7">
    <location>
        <begin position="30"/>
        <end position="51"/>
    </location>
</feature>
<dbReference type="GO" id="GO:0046872">
    <property type="term" value="F:metal ion binding"/>
    <property type="evidence" value="ECO:0007669"/>
    <property type="project" value="UniProtKB-KW"/>
</dbReference>
<dbReference type="PANTHER" id="PTHR12395">
    <property type="entry name" value="DOM-3 RELATED"/>
    <property type="match status" value="1"/>
</dbReference>
<name>A0A8H2VEQ1_9SACH</name>
<comment type="catalytic activity">
    <reaction evidence="4">
        <text>a 5'-end (N(7)-methyl 5'-triphosphoguanosine)-ribonucleoside-ribonucleotide in mRNA + H2O = a (N(7)-methyl 5'-triphosphoguanosine)-nucleoside + a 5'-end phospho-ribonucleoside in mRNA + H(+)</text>
        <dbReference type="Rhea" id="RHEA:66928"/>
        <dbReference type="Rhea" id="RHEA-COMP:15692"/>
        <dbReference type="Rhea" id="RHEA-COMP:17313"/>
        <dbReference type="ChEBI" id="CHEBI:15377"/>
        <dbReference type="ChEBI" id="CHEBI:15378"/>
        <dbReference type="ChEBI" id="CHEBI:138282"/>
        <dbReference type="ChEBI" id="CHEBI:172876"/>
        <dbReference type="ChEBI" id="CHEBI:172877"/>
    </reaction>
    <physiologicalReaction direction="left-to-right" evidence="4">
        <dbReference type="Rhea" id="RHEA:66929"/>
    </physiologicalReaction>
</comment>
<feature type="domain" description="RAI1-like" evidence="8">
    <location>
        <begin position="126"/>
        <end position="413"/>
    </location>
</feature>
<proteinExistence type="inferred from homology"/>
<evidence type="ECO:0000256" key="6">
    <source>
        <dbReference type="RuleBase" id="RU367113"/>
    </source>
</evidence>
<protein>
    <recommendedName>
        <fullName evidence="6">Decapping nuclease</fullName>
        <ecNumber evidence="6">3.6.1.-</ecNumber>
    </recommendedName>
</protein>
<dbReference type="InterPro" id="IPR039039">
    <property type="entry name" value="RAI1-like_fam"/>
</dbReference>
<keyword evidence="6" id="KW-0539">Nucleus</keyword>
<comment type="caution">
    <text evidence="9">The sequence shown here is derived from an EMBL/GenBank/DDBJ whole genome shotgun (WGS) entry which is preliminary data.</text>
</comment>
<evidence type="ECO:0000256" key="1">
    <source>
        <dbReference type="ARBA" id="ARBA00001968"/>
    </source>
</evidence>
<dbReference type="GO" id="GO:0110155">
    <property type="term" value="P:NAD-cap decapping"/>
    <property type="evidence" value="ECO:0007669"/>
    <property type="project" value="TreeGrafter"/>
</dbReference>
<sequence>MSLKEPVNSCATIDNIDNVVKNIAKLNLKSPKSTKKPKNKRKKNIDNKNGSVPYHLFSHSSKTYLPKTPKEIFESIEEVGLYKNGKFACDISPENKSSIMPVLEHNVSLLAGKSITESKELKTKFIGSNLYSNLEIYKAMDDKDLDSIEPCLKYIESQFKSGTWSNTTSKLTIVSARHHIVDIGMSLFNSNDKNSDTTIICTYLSNGLLLFSRDSHNKSFGKSGIHSTNPILKKICFSGFAFEDLITSQDGAKDPAFSIIRARLDDDVNLVLRCEMDAYNTSEDIYSELKCYANLKMGNPQHRKKLLKTWLQTGLCKNSDIIIGIRDPCDGILNDIQQYSRTGLYGKFNNRNLTPYNKDFNYNSNIAVEWTQHCLRSICQLITVNVNPNEDEGPQSFKIKIDIRHNISIKKLNSTPAGVEIPHFI</sequence>
<feature type="compositionally biased region" description="Basic residues" evidence="7">
    <location>
        <begin position="32"/>
        <end position="43"/>
    </location>
</feature>
<evidence type="ECO:0000313" key="9">
    <source>
        <dbReference type="EMBL" id="CAB4253753.1"/>
    </source>
</evidence>
<keyword evidence="6" id="KW-0479">Metal-binding</keyword>
<dbReference type="GO" id="GO:0034353">
    <property type="term" value="F:mRNA 5'-diphosphatase activity"/>
    <property type="evidence" value="ECO:0007669"/>
    <property type="project" value="TreeGrafter"/>
</dbReference>
<organism evidence="9 10">
    <name type="scientific">Maudiozyma barnettii</name>
    <dbReference type="NCBI Taxonomy" id="61262"/>
    <lineage>
        <taxon>Eukaryota</taxon>
        <taxon>Fungi</taxon>
        <taxon>Dikarya</taxon>
        <taxon>Ascomycota</taxon>
        <taxon>Saccharomycotina</taxon>
        <taxon>Saccharomycetes</taxon>
        <taxon>Saccharomycetales</taxon>
        <taxon>Saccharomycetaceae</taxon>
        <taxon>Maudiozyma</taxon>
    </lineage>
</organism>
<keyword evidence="3 6" id="KW-0540">Nuclease</keyword>
<evidence type="ECO:0000259" key="8">
    <source>
        <dbReference type="Pfam" id="PF08652"/>
    </source>
</evidence>
<dbReference type="InterPro" id="IPR013961">
    <property type="entry name" value="RAI1"/>
</dbReference>
<dbReference type="RefSeq" id="XP_041405598.1">
    <property type="nucleotide sequence ID" value="XM_041549664.1"/>
</dbReference>
<reference evidence="9 10" key="1">
    <citation type="submission" date="2020-05" db="EMBL/GenBank/DDBJ databases">
        <authorList>
            <person name="Casaregola S."/>
            <person name="Devillers H."/>
            <person name="Grondin C."/>
        </authorList>
    </citation>
    <scope>NUCLEOTIDE SEQUENCE [LARGE SCALE GENOMIC DNA]</scope>
    <source>
        <strain evidence="9 10">CLIB 1767</strain>
    </source>
</reference>
<evidence type="ECO:0000256" key="5">
    <source>
        <dbReference type="ARBA" id="ARBA00048124"/>
    </source>
</evidence>
<dbReference type="GO" id="GO:0000956">
    <property type="term" value="P:nuclear-transcribed mRNA catabolic process"/>
    <property type="evidence" value="ECO:0007669"/>
    <property type="project" value="TreeGrafter"/>
</dbReference>
<dbReference type="EMBL" id="CAEFZW010000003">
    <property type="protein sequence ID" value="CAB4253753.1"/>
    <property type="molecule type" value="Genomic_DNA"/>
</dbReference>
<dbReference type="OrthoDB" id="5853397at2759"/>
<dbReference type="EC" id="3.6.1.-" evidence="6"/>